<comment type="caution">
    <text evidence="2">The sequence shown here is derived from an EMBL/GenBank/DDBJ whole genome shotgun (WGS) entry which is preliminary data.</text>
</comment>
<accession>A0ABV6AN52</accession>
<evidence type="ECO:0000313" key="2">
    <source>
        <dbReference type="EMBL" id="MFB9952050.1"/>
    </source>
</evidence>
<reference evidence="2 3" key="1">
    <citation type="submission" date="2024-09" db="EMBL/GenBank/DDBJ databases">
        <authorList>
            <person name="Sun Q."/>
            <person name="Mori K."/>
        </authorList>
    </citation>
    <scope>NUCLEOTIDE SEQUENCE [LARGE SCALE GENOMIC DNA]</scope>
    <source>
        <strain evidence="2 3">TBRC 4938</strain>
    </source>
</reference>
<proteinExistence type="predicted"/>
<gene>
    <name evidence="2" type="ORF">ACFFP0_24645</name>
</gene>
<keyword evidence="3" id="KW-1185">Reference proteome</keyword>
<protein>
    <submittedName>
        <fullName evidence="2">GcrA family cell cycle regulator</fullName>
    </submittedName>
</protein>
<organism evidence="2 3">
    <name type="scientific">Rhizobium puerariae</name>
    <dbReference type="NCBI Taxonomy" id="1585791"/>
    <lineage>
        <taxon>Bacteria</taxon>
        <taxon>Pseudomonadati</taxon>
        <taxon>Pseudomonadota</taxon>
        <taxon>Alphaproteobacteria</taxon>
        <taxon>Hyphomicrobiales</taxon>
        <taxon>Rhizobiaceae</taxon>
        <taxon>Rhizobium/Agrobacterium group</taxon>
        <taxon>Rhizobium</taxon>
    </lineage>
</organism>
<dbReference type="InterPro" id="IPR011681">
    <property type="entry name" value="GcrA"/>
</dbReference>
<evidence type="ECO:0000256" key="1">
    <source>
        <dbReference type="SAM" id="MobiDB-lite"/>
    </source>
</evidence>
<evidence type="ECO:0000313" key="3">
    <source>
        <dbReference type="Proteomes" id="UP001589692"/>
    </source>
</evidence>
<dbReference type="RefSeq" id="WP_377264867.1">
    <property type="nucleotide sequence ID" value="NZ_JBHMAA010000032.1"/>
</dbReference>
<dbReference type="EMBL" id="JBHMAA010000032">
    <property type="protein sequence ID" value="MFB9952050.1"/>
    <property type="molecule type" value="Genomic_DNA"/>
</dbReference>
<feature type="region of interest" description="Disordered" evidence="1">
    <location>
        <begin position="60"/>
        <end position="92"/>
    </location>
</feature>
<dbReference type="Pfam" id="PF07750">
    <property type="entry name" value="GcrA"/>
    <property type="match status" value="1"/>
</dbReference>
<name>A0ABV6AN52_9HYPH</name>
<sequence length="179" mass="19800">MNINVKEPSGIIFRWTEELTLKAADLWNDGKTASQIAPIFGVSRNAIVGLAHRKPKLFKKKGNAAKGNNKPHNVPAIKPNRNTGFFERPKRDGMTVTAKKKAVKREAEEDALIIEALPEPTSYDAERLVVAKELHELGRCECHWPLNQGGPFLFCSAETGGKTYCAPHASRAMPKREGI</sequence>
<dbReference type="Proteomes" id="UP001589692">
    <property type="component" value="Unassembled WGS sequence"/>
</dbReference>